<gene>
    <name evidence="2" type="ORF">BQ4739_LOCUS14393</name>
</gene>
<dbReference type="Pfam" id="PF14817">
    <property type="entry name" value="HAUS5"/>
    <property type="match status" value="2"/>
</dbReference>
<name>A0A383WBR0_TETOB</name>
<sequence length="821" mass="87132">MEKEVSRWLHQQLGYNAAADSTLSANCRGNLKSLWEFLMANYKSPENQRHIHNVLTKHRREQEAARQAPERAQQALQQRQHLAQLEAKAATLERSLASLQAAVHSSNQDAAEQSGEQGLFKQELHETQTQALLLQAAAARIRQLMPQLQAKLSKLQTDTELARTRCQASGGSRRLQQVLQQLQQLSCAIRNELSGVLECKVQQQQLLQQGAGAPEQLDSARGTDQSISAATFNISGADTPRKNAAAAAGAALQDGSGISALAGSSSNSSTNTWDEQSKASAAGSAMELQPLSRCGLVSGYVPSQGVQGTVMQLLQEAPELLLSCSSQLAAQASQELTAILDEAETALLAPLGWGSSAASAGQELSSASKAQQQGLLIAAADVAAAAAATCPYTLPWTIPWQTSISQQQQQSDKAAAFQSPEMLVKQRQQMHVQLYVQAKASAAAAAEAEVRLEQLMGAVPLLNGAAAGSWESQLAALWLRAEGLRAELAVLTQRKAEFEQDVDACIQAEAHLQEKWDLIKAAVREDAELNDLLYRVAADNMELYAGLHSQRDQARSLLLEQLAPTAAAASRSADAGRDELAREAGVVARLPVCGALPPQRLGAAAGGAGAASTTLATTTRLQLASQQLSHLGRPTTAPKAFTAARLAGAAAPAAGAAGSGGRSSGSGVDAAAVSALRAACSVDAVAPVRCPAALLLEVADECRQLQQLQQQLDRLSSFCRGATASAAQAADEAAQLQEQVEALRASDTQQVLPWLVELLEGGQQQRATKLREVSSDLQHFWEMPAQHLLPDTKYVGKSCSEWLQEIQALHGRKRELSSQTN</sequence>
<dbReference type="InterPro" id="IPR029131">
    <property type="entry name" value="HAUS5"/>
</dbReference>
<proteinExistence type="predicted"/>
<dbReference type="GO" id="GO:0070652">
    <property type="term" value="C:HAUS complex"/>
    <property type="evidence" value="ECO:0007669"/>
    <property type="project" value="InterPro"/>
</dbReference>
<feature type="coiled-coil region" evidence="1">
    <location>
        <begin position="719"/>
        <end position="746"/>
    </location>
</feature>
<dbReference type="STRING" id="3088.A0A383WBR0"/>
<evidence type="ECO:0000313" key="2">
    <source>
        <dbReference type="EMBL" id="SZX74146.1"/>
    </source>
</evidence>
<evidence type="ECO:0000313" key="3">
    <source>
        <dbReference type="Proteomes" id="UP000256970"/>
    </source>
</evidence>
<dbReference type="AlphaFoldDB" id="A0A383WBR0"/>
<feature type="coiled-coil region" evidence="1">
    <location>
        <begin position="75"/>
        <end position="102"/>
    </location>
</feature>
<dbReference type="PANTHER" id="PTHR28588">
    <property type="entry name" value="HAUS AUGMIN-LIKE COMPLEX SUBUNIT 5"/>
    <property type="match status" value="1"/>
</dbReference>
<keyword evidence="3" id="KW-1185">Reference proteome</keyword>
<dbReference type="Proteomes" id="UP000256970">
    <property type="component" value="Unassembled WGS sequence"/>
</dbReference>
<dbReference type="EMBL" id="FNXT01001206">
    <property type="protein sequence ID" value="SZX74146.1"/>
    <property type="molecule type" value="Genomic_DNA"/>
</dbReference>
<evidence type="ECO:0000256" key="1">
    <source>
        <dbReference type="SAM" id="Coils"/>
    </source>
</evidence>
<organism evidence="2 3">
    <name type="scientific">Tetradesmus obliquus</name>
    <name type="common">Green alga</name>
    <name type="synonym">Acutodesmus obliquus</name>
    <dbReference type="NCBI Taxonomy" id="3088"/>
    <lineage>
        <taxon>Eukaryota</taxon>
        <taxon>Viridiplantae</taxon>
        <taxon>Chlorophyta</taxon>
        <taxon>core chlorophytes</taxon>
        <taxon>Chlorophyceae</taxon>
        <taxon>CS clade</taxon>
        <taxon>Sphaeropleales</taxon>
        <taxon>Scenedesmaceae</taxon>
        <taxon>Tetradesmus</taxon>
    </lineage>
</organism>
<protein>
    <submittedName>
        <fullName evidence="2">Uncharacterized protein</fullName>
    </submittedName>
</protein>
<keyword evidence="1" id="KW-0175">Coiled coil</keyword>
<accession>A0A383WBR0</accession>
<reference evidence="2 3" key="1">
    <citation type="submission" date="2016-10" db="EMBL/GenBank/DDBJ databases">
        <authorList>
            <person name="Cai Z."/>
        </authorList>
    </citation>
    <scope>NUCLEOTIDE SEQUENCE [LARGE SCALE GENOMIC DNA]</scope>
</reference>
<dbReference type="PANTHER" id="PTHR28588:SF1">
    <property type="entry name" value="HAUS AUGMIN-LIKE COMPLEX SUBUNIT 5"/>
    <property type="match status" value="1"/>
</dbReference>
<dbReference type="GO" id="GO:0051225">
    <property type="term" value="P:spindle assembly"/>
    <property type="evidence" value="ECO:0007669"/>
    <property type="project" value="InterPro"/>
</dbReference>